<dbReference type="Gene3D" id="3.40.50.2300">
    <property type="match status" value="2"/>
</dbReference>
<dbReference type="InterPro" id="IPR028082">
    <property type="entry name" value="Peripla_BP_I"/>
</dbReference>
<name>A0A4S8Q824_9ACTN</name>
<protein>
    <submittedName>
        <fullName evidence="2">Amino acid ABC transporter substrate-binding protein</fullName>
    </submittedName>
</protein>
<gene>
    <name evidence="2" type="ORF">FAB82_20915</name>
</gene>
<reference evidence="3" key="1">
    <citation type="submission" date="2019-04" db="EMBL/GenBank/DDBJ databases">
        <title>Nocardioides xinjiangensis sp. nov.</title>
        <authorList>
            <person name="Liu S."/>
        </authorList>
    </citation>
    <scope>NUCLEOTIDE SEQUENCE [LARGE SCALE GENOMIC DNA]</scope>
    <source>
        <strain evidence="3">18</strain>
    </source>
</reference>
<dbReference type="RefSeq" id="WP_136536495.1">
    <property type="nucleotide sequence ID" value="NZ_STGY01000071.1"/>
</dbReference>
<organism evidence="2 3">
    <name type="scientific">Glycomyces buryatensis</name>
    <dbReference type="NCBI Taxonomy" id="2570927"/>
    <lineage>
        <taxon>Bacteria</taxon>
        <taxon>Bacillati</taxon>
        <taxon>Actinomycetota</taxon>
        <taxon>Actinomycetes</taxon>
        <taxon>Glycomycetales</taxon>
        <taxon>Glycomycetaceae</taxon>
        <taxon>Glycomyces</taxon>
    </lineage>
</organism>
<keyword evidence="3" id="KW-1185">Reference proteome</keyword>
<keyword evidence="1" id="KW-1133">Transmembrane helix</keyword>
<dbReference type="EMBL" id="STGY01000071">
    <property type="protein sequence ID" value="THV37019.1"/>
    <property type="molecule type" value="Genomic_DNA"/>
</dbReference>
<dbReference type="SUPFAM" id="SSF53822">
    <property type="entry name" value="Periplasmic binding protein-like I"/>
    <property type="match status" value="1"/>
</dbReference>
<dbReference type="Proteomes" id="UP000308760">
    <property type="component" value="Unassembled WGS sequence"/>
</dbReference>
<accession>A0A4S8Q824</accession>
<reference evidence="2 3" key="2">
    <citation type="submission" date="2019-05" db="EMBL/GenBank/DDBJ databases">
        <title>Glycomyces buryatensis sp. nov.</title>
        <authorList>
            <person name="Nikitina E."/>
        </authorList>
    </citation>
    <scope>NUCLEOTIDE SEQUENCE [LARGE SCALE GENOMIC DNA]</scope>
    <source>
        <strain evidence="2 3">18</strain>
    </source>
</reference>
<comment type="caution">
    <text evidence="2">The sequence shown here is derived from an EMBL/GenBank/DDBJ whole genome shotgun (WGS) entry which is preliminary data.</text>
</comment>
<feature type="transmembrane region" description="Helical" evidence="1">
    <location>
        <begin position="14"/>
        <end position="32"/>
    </location>
</feature>
<evidence type="ECO:0000313" key="3">
    <source>
        <dbReference type="Proteomes" id="UP000308760"/>
    </source>
</evidence>
<keyword evidence="1" id="KW-0812">Transmembrane</keyword>
<dbReference type="OrthoDB" id="3440574at2"/>
<sequence length="494" mass="53301">MSNGRQRWKQRKRVVIGTVIALGSILLAYFVITTVPDARCGGPFDGIRFQEGECVGVTDGSFVFDPALAAIQADIKAENDWAQAESESSGVALVKVGLLMPITTTANSAVNLDVVLSSLQGAYVALHRSNHTVEFGDPQPLVQLHLANEGSVQQGSAMAVSQLVDMTDDEVPLIAVMGPAIGTETTRESVTRLSDADIPVITGATTADDLDNDSVENLLRTAPSNTDFATALRHYLDDRPEGELETGILVYDDIAQDTFVTTLREAYETQLGDYIEFSDQPFKGQSVEQGGPDVFYPITQNICSAEPDMVFFAGRAPDAEVFIEALSERVCVAEHLTVMFVEVGLYPRGEEVLDQLETGNLTLLHATGADPGWARGEKAAPEGFADFHGYFQDLVDPDPVSLDNGYAITYHDSLAIAVRAMRITRPQDEGAPTAAEVTESLLLLNTDNTVQGASGTLSFNRNRGGNPGGKYVPVIPLPYSEEYAENQTYITPEE</sequence>
<proteinExistence type="predicted"/>
<dbReference type="AlphaFoldDB" id="A0A4S8Q824"/>
<evidence type="ECO:0000313" key="2">
    <source>
        <dbReference type="EMBL" id="THV37019.1"/>
    </source>
</evidence>
<evidence type="ECO:0000256" key="1">
    <source>
        <dbReference type="SAM" id="Phobius"/>
    </source>
</evidence>
<keyword evidence="1" id="KW-0472">Membrane</keyword>